<evidence type="ECO:0000313" key="3">
    <source>
        <dbReference type="Proteomes" id="UP000612746"/>
    </source>
</evidence>
<protein>
    <submittedName>
        <fullName evidence="2">Uncharacterized protein</fullName>
    </submittedName>
</protein>
<feature type="compositionally biased region" description="Polar residues" evidence="1">
    <location>
        <begin position="50"/>
        <end position="59"/>
    </location>
</feature>
<feature type="region of interest" description="Disordered" evidence="1">
    <location>
        <begin position="98"/>
        <end position="185"/>
    </location>
</feature>
<dbReference type="OrthoDB" id="2423722at2759"/>
<evidence type="ECO:0000256" key="1">
    <source>
        <dbReference type="SAM" id="MobiDB-lite"/>
    </source>
</evidence>
<feature type="region of interest" description="Disordered" evidence="1">
    <location>
        <begin position="1"/>
        <end position="79"/>
    </location>
</feature>
<dbReference type="AlphaFoldDB" id="A0A8H7Q538"/>
<keyword evidence="3" id="KW-1185">Reference proteome</keyword>
<feature type="compositionally biased region" description="Low complexity" evidence="1">
    <location>
        <begin position="131"/>
        <end position="140"/>
    </location>
</feature>
<organism evidence="2 3">
    <name type="scientific">Umbelopsis vinacea</name>
    <dbReference type="NCBI Taxonomy" id="44442"/>
    <lineage>
        <taxon>Eukaryota</taxon>
        <taxon>Fungi</taxon>
        <taxon>Fungi incertae sedis</taxon>
        <taxon>Mucoromycota</taxon>
        <taxon>Mucoromycotina</taxon>
        <taxon>Umbelopsidomycetes</taxon>
        <taxon>Umbelopsidales</taxon>
        <taxon>Umbelopsidaceae</taxon>
        <taxon>Umbelopsis</taxon>
    </lineage>
</organism>
<feature type="compositionally biased region" description="Polar residues" evidence="1">
    <location>
        <begin position="165"/>
        <end position="174"/>
    </location>
</feature>
<dbReference type="EMBL" id="JAEPRA010000004">
    <property type="protein sequence ID" value="KAG2186674.1"/>
    <property type="molecule type" value="Genomic_DNA"/>
</dbReference>
<reference evidence="2" key="1">
    <citation type="submission" date="2020-12" db="EMBL/GenBank/DDBJ databases">
        <title>Metabolic potential, ecology and presence of endohyphal bacteria is reflected in genomic diversity of Mucoromycotina.</title>
        <authorList>
            <person name="Muszewska A."/>
            <person name="Okrasinska A."/>
            <person name="Steczkiewicz K."/>
            <person name="Drgas O."/>
            <person name="Orlowska M."/>
            <person name="Perlinska-Lenart U."/>
            <person name="Aleksandrzak-Piekarczyk T."/>
            <person name="Szatraj K."/>
            <person name="Zielenkiewicz U."/>
            <person name="Pilsyk S."/>
            <person name="Malc E."/>
            <person name="Mieczkowski P."/>
            <person name="Kruszewska J.S."/>
            <person name="Biernat P."/>
            <person name="Pawlowska J."/>
        </authorList>
    </citation>
    <scope>NUCLEOTIDE SEQUENCE</scope>
    <source>
        <strain evidence="2">WA0000051536</strain>
    </source>
</reference>
<feature type="compositionally biased region" description="Low complexity" evidence="1">
    <location>
        <begin position="23"/>
        <end position="34"/>
    </location>
</feature>
<sequence>MSFRRSSSIAVRREKSSLESGNASIISRAPRRSSTYGVSNPTHSPAWPESTLSTVSTIDPSDIIDLQSETSSSQRMRRSSTEDSLAAVLAAAIQMSSVPLKQRSSLSTGRASVIISSRTTKHDMSRRDSDSSLSSDDGSSPKTPSSKRPLSSYFFYGNGKKEPQSPASPSIENDTPAETESVEEDTFGLKDLVDRGIHVKEISTTMKTMVVPDEILNPMPSIKLERPRFAR</sequence>
<feature type="compositionally biased region" description="Acidic residues" evidence="1">
    <location>
        <begin position="175"/>
        <end position="185"/>
    </location>
</feature>
<evidence type="ECO:0000313" key="2">
    <source>
        <dbReference type="EMBL" id="KAG2186674.1"/>
    </source>
</evidence>
<name>A0A8H7Q538_9FUNG</name>
<comment type="caution">
    <text evidence="2">The sequence shown here is derived from an EMBL/GenBank/DDBJ whole genome shotgun (WGS) entry which is preliminary data.</text>
</comment>
<proteinExistence type="predicted"/>
<feature type="compositionally biased region" description="Polar residues" evidence="1">
    <location>
        <begin position="98"/>
        <end position="118"/>
    </location>
</feature>
<dbReference type="Proteomes" id="UP000612746">
    <property type="component" value="Unassembled WGS sequence"/>
</dbReference>
<feature type="compositionally biased region" description="Basic and acidic residues" evidence="1">
    <location>
        <begin position="120"/>
        <end position="130"/>
    </location>
</feature>
<gene>
    <name evidence="2" type="ORF">INT44_002898</name>
</gene>
<accession>A0A8H7Q538</accession>